<dbReference type="AlphaFoldDB" id="A0A6A6RDA3"/>
<evidence type="ECO:0000313" key="3">
    <source>
        <dbReference type="Proteomes" id="UP000799750"/>
    </source>
</evidence>
<accession>A0A6A6RDA3</accession>
<dbReference type="Proteomes" id="UP000799750">
    <property type="component" value="Unassembled WGS sequence"/>
</dbReference>
<feature type="compositionally biased region" description="Low complexity" evidence="1">
    <location>
        <begin position="154"/>
        <end position="167"/>
    </location>
</feature>
<protein>
    <submittedName>
        <fullName evidence="2">Uncharacterized protein</fullName>
    </submittedName>
</protein>
<feature type="compositionally biased region" description="Polar residues" evidence="1">
    <location>
        <begin position="1"/>
        <end position="10"/>
    </location>
</feature>
<proteinExistence type="predicted"/>
<evidence type="ECO:0000256" key="1">
    <source>
        <dbReference type="SAM" id="MobiDB-lite"/>
    </source>
</evidence>
<feature type="compositionally biased region" description="Polar residues" evidence="1">
    <location>
        <begin position="225"/>
        <end position="239"/>
    </location>
</feature>
<feature type="compositionally biased region" description="Low complexity" evidence="1">
    <location>
        <begin position="210"/>
        <end position="223"/>
    </location>
</feature>
<organism evidence="2 3">
    <name type="scientific">Lophium mytilinum</name>
    <dbReference type="NCBI Taxonomy" id="390894"/>
    <lineage>
        <taxon>Eukaryota</taxon>
        <taxon>Fungi</taxon>
        <taxon>Dikarya</taxon>
        <taxon>Ascomycota</taxon>
        <taxon>Pezizomycotina</taxon>
        <taxon>Dothideomycetes</taxon>
        <taxon>Pleosporomycetidae</taxon>
        <taxon>Mytilinidiales</taxon>
        <taxon>Mytilinidiaceae</taxon>
        <taxon>Lophium</taxon>
    </lineage>
</organism>
<feature type="region of interest" description="Disordered" evidence="1">
    <location>
        <begin position="1"/>
        <end position="239"/>
    </location>
</feature>
<dbReference type="EMBL" id="MU004181">
    <property type="protein sequence ID" value="KAF2502725.1"/>
    <property type="molecule type" value="Genomic_DNA"/>
</dbReference>
<reference evidence="2" key="1">
    <citation type="journal article" date="2020" name="Stud. Mycol.">
        <title>101 Dothideomycetes genomes: a test case for predicting lifestyles and emergence of pathogens.</title>
        <authorList>
            <person name="Haridas S."/>
            <person name="Albert R."/>
            <person name="Binder M."/>
            <person name="Bloem J."/>
            <person name="Labutti K."/>
            <person name="Salamov A."/>
            <person name="Andreopoulos B."/>
            <person name="Baker S."/>
            <person name="Barry K."/>
            <person name="Bills G."/>
            <person name="Bluhm B."/>
            <person name="Cannon C."/>
            <person name="Castanera R."/>
            <person name="Culley D."/>
            <person name="Daum C."/>
            <person name="Ezra D."/>
            <person name="Gonzalez J."/>
            <person name="Henrissat B."/>
            <person name="Kuo A."/>
            <person name="Liang C."/>
            <person name="Lipzen A."/>
            <person name="Lutzoni F."/>
            <person name="Magnuson J."/>
            <person name="Mondo S."/>
            <person name="Nolan M."/>
            <person name="Ohm R."/>
            <person name="Pangilinan J."/>
            <person name="Park H.-J."/>
            <person name="Ramirez L."/>
            <person name="Alfaro M."/>
            <person name="Sun H."/>
            <person name="Tritt A."/>
            <person name="Yoshinaga Y."/>
            <person name="Zwiers L.-H."/>
            <person name="Turgeon B."/>
            <person name="Goodwin S."/>
            <person name="Spatafora J."/>
            <person name="Crous P."/>
            <person name="Grigoriev I."/>
        </authorList>
    </citation>
    <scope>NUCLEOTIDE SEQUENCE</scope>
    <source>
        <strain evidence="2">CBS 269.34</strain>
    </source>
</reference>
<gene>
    <name evidence="2" type="ORF">BU16DRAFT_533050</name>
</gene>
<feature type="compositionally biased region" description="Basic and acidic residues" evidence="1">
    <location>
        <begin position="196"/>
        <end position="209"/>
    </location>
</feature>
<feature type="compositionally biased region" description="Polar residues" evidence="1">
    <location>
        <begin position="76"/>
        <end position="85"/>
    </location>
</feature>
<feature type="compositionally biased region" description="Polar residues" evidence="1">
    <location>
        <begin position="23"/>
        <end position="67"/>
    </location>
</feature>
<feature type="compositionally biased region" description="Low complexity" evidence="1">
    <location>
        <begin position="86"/>
        <end position="100"/>
    </location>
</feature>
<feature type="compositionally biased region" description="Polar residues" evidence="1">
    <location>
        <begin position="128"/>
        <end position="142"/>
    </location>
</feature>
<name>A0A6A6RDA3_9PEZI</name>
<keyword evidence="3" id="KW-1185">Reference proteome</keyword>
<sequence length="239" mass="25787">MSPQEPTGSYMQWHATPSAGYEASNQSPSSSTHPQNPYDSSHGTAVTSYSRSLQPATSGQPYYTAATTPPVYSHRVAQSTPTWPHTSTQSYQTTASTPASHGHTRSQPYLSPGGHNPSSASPLAPPTYTYQEPHQQPQSYPVSEQPVHPFSVAPSYTSSNSYTPSSSATHVSDPQSHAYYSPYSYQHVPSIQLPDNEQHPDNYAVEERNANYSNSPSPSAASPGQLESKTPSRTNSGKE</sequence>
<feature type="compositionally biased region" description="Polar residues" evidence="1">
    <location>
        <begin position="183"/>
        <end position="195"/>
    </location>
</feature>
<evidence type="ECO:0000313" key="2">
    <source>
        <dbReference type="EMBL" id="KAF2502725.1"/>
    </source>
</evidence>